<sequence length="444" mass="48004">MTTETRSLPNGVAGSIVLATDLSTLSRPDLERLRDNNLHAMLAAAGASDSVRRRWPALDQVTDVTDLARLPVLAPQDLEAACPPRSAELLFGDGDDDGGLVIRSSGTSGLNKVMYHSWEFTRQVNLLGARGVRAAAPDLPRKVANCMHPAELGGAFTFVHDVLRRIRALAFPLGTKPTIPHVAELVAEHGIDTVVSSPAYGTDLIVREPGRHLRNLLYLGEPVGPARQELIKAVAPDVTIRSFAYSTTETGPIGYQCPHLEHATHHVHEDAVVVEIVDETTGEPVPEGSPGAVLVTPLSTTGMALFRYWVGDRGRLGPPGCACGSSARLLTLLGRTGQTLVVDTWKVSADQLMERLTGLGVTDPADCQFQVLWDFPHYQVRLLLSPRTPAGLTTAIVAESLHEAHHIHQVIAGPRCAGFTVERVGTEMFARTERDKVPVLYQRM</sequence>
<evidence type="ECO:0000313" key="3">
    <source>
        <dbReference type="Proteomes" id="UP000295680"/>
    </source>
</evidence>
<dbReference type="GO" id="GO:0016874">
    <property type="term" value="F:ligase activity"/>
    <property type="evidence" value="ECO:0007669"/>
    <property type="project" value="UniProtKB-KW"/>
</dbReference>
<dbReference type="Pfam" id="PF00501">
    <property type="entry name" value="AMP-binding"/>
    <property type="match status" value="1"/>
</dbReference>
<evidence type="ECO:0000259" key="1">
    <source>
        <dbReference type="Pfam" id="PF00501"/>
    </source>
</evidence>
<dbReference type="InterPro" id="IPR000873">
    <property type="entry name" value="AMP-dep_synth/lig_dom"/>
</dbReference>
<organism evidence="2 3">
    <name type="scientific">Actinocrispum wychmicini</name>
    <dbReference type="NCBI Taxonomy" id="1213861"/>
    <lineage>
        <taxon>Bacteria</taxon>
        <taxon>Bacillati</taxon>
        <taxon>Actinomycetota</taxon>
        <taxon>Actinomycetes</taxon>
        <taxon>Pseudonocardiales</taxon>
        <taxon>Pseudonocardiaceae</taxon>
        <taxon>Actinocrispum</taxon>
    </lineage>
</organism>
<protein>
    <submittedName>
        <fullName evidence="2">Phenylacetate-CoA ligase</fullName>
    </submittedName>
</protein>
<evidence type="ECO:0000313" key="2">
    <source>
        <dbReference type="EMBL" id="TCO62744.1"/>
    </source>
</evidence>
<dbReference type="Gene3D" id="3.40.50.12780">
    <property type="entry name" value="N-terminal domain of ligase-like"/>
    <property type="match status" value="1"/>
</dbReference>
<dbReference type="PANTHER" id="PTHR43845">
    <property type="entry name" value="BLR5969 PROTEIN"/>
    <property type="match status" value="1"/>
</dbReference>
<reference evidence="2 3" key="1">
    <citation type="submission" date="2019-03" db="EMBL/GenBank/DDBJ databases">
        <title>Genomic Encyclopedia of Type Strains, Phase IV (KMG-IV): sequencing the most valuable type-strain genomes for metagenomic binning, comparative biology and taxonomic classification.</title>
        <authorList>
            <person name="Goeker M."/>
        </authorList>
    </citation>
    <scope>NUCLEOTIDE SEQUENCE [LARGE SCALE GENOMIC DNA]</scope>
    <source>
        <strain evidence="2 3">DSM 45934</strain>
    </source>
</reference>
<accession>A0A4R2JSZ3</accession>
<dbReference type="PANTHER" id="PTHR43845:SF1">
    <property type="entry name" value="BLR5969 PROTEIN"/>
    <property type="match status" value="1"/>
</dbReference>
<dbReference type="InterPro" id="IPR042099">
    <property type="entry name" value="ANL_N_sf"/>
</dbReference>
<proteinExistence type="predicted"/>
<dbReference type="OrthoDB" id="580775at2"/>
<keyword evidence="3" id="KW-1185">Reference proteome</keyword>
<gene>
    <name evidence="2" type="ORF">EV192_102883</name>
</gene>
<dbReference type="RefSeq" id="WP_132114737.1">
    <property type="nucleotide sequence ID" value="NZ_SLWS01000002.1"/>
</dbReference>
<dbReference type="Proteomes" id="UP000295680">
    <property type="component" value="Unassembled WGS sequence"/>
</dbReference>
<dbReference type="AlphaFoldDB" id="A0A4R2JSZ3"/>
<feature type="domain" description="AMP-dependent synthetase/ligase" evidence="1">
    <location>
        <begin position="49"/>
        <end position="295"/>
    </location>
</feature>
<name>A0A4R2JSZ3_9PSEU</name>
<dbReference type="SUPFAM" id="SSF56801">
    <property type="entry name" value="Acetyl-CoA synthetase-like"/>
    <property type="match status" value="1"/>
</dbReference>
<dbReference type="EMBL" id="SLWS01000002">
    <property type="protein sequence ID" value="TCO62744.1"/>
    <property type="molecule type" value="Genomic_DNA"/>
</dbReference>
<comment type="caution">
    <text evidence="2">The sequence shown here is derived from an EMBL/GenBank/DDBJ whole genome shotgun (WGS) entry which is preliminary data.</text>
</comment>
<keyword evidence="2" id="KW-0436">Ligase</keyword>